<dbReference type="GO" id="GO:0005886">
    <property type="term" value="C:plasma membrane"/>
    <property type="evidence" value="ECO:0007669"/>
    <property type="project" value="TreeGrafter"/>
</dbReference>
<feature type="domain" description="ABC transporter" evidence="4">
    <location>
        <begin position="2"/>
        <end position="234"/>
    </location>
</feature>
<dbReference type="SMART" id="SM00382">
    <property type="entry name" value="AAA"/>
    <property type="match status" value="1"/>
</dbReference>
<dbReference type="CDD" id="cd03219">
    <property type="entry name" value="ABC_Mj1267_LivG_branched"/>
    <property type="match status" value="1"/>
</dbReference>
<keyword evidence="3 5" id="KW-0067">ATP-binding</keyword>
<gene>
    <name evidence="5" type="ORF">BHK69_29045</name>
</gene>
<organism evidence="5 6">
    <name type="scientific">Bosea vaviloviae</name>
    <dbReference type="NCBI Taxonomy" id="1526658"/>
    <lineage>
        <taxon>Bacteria</taxon>
        <taxon>Pseudomonadati</taxon>
        <taxon>Pseudomonadota</taxon>
        <taxon>Alphaproteobacteria</taxon>
        <taxon>Hyphomicrobiales</taxon>
        <taxon>Boseaceae</taxon>
        <taxon>Bosea</taxon>
    </lineage>
</organism>
<dbReference type="Pfam" id="PF00005">
    <property type="entry name" value="ABC_tran"/>
    <property type="match status" value="1"/>
</dbReference>
<dbReference type="STRING" id="1526658.BHK69_29045"/>
<accession>A0A1D7U9A4</accession>
<evidence type="ECO:0000259" key="4">
    <source>
        <dbReference type="PROSITE" id="PS50893"/>
    </source>
</evidence>
<sequence>MLRLEDVTVRFGGLTALKDVSFAMGAGEILGLVGPNGAGKTTLFNTISGLVRPKTGRILFAEREIGRLPLHARARLGLGRTFQIPQPMHHLTVRENLTVAQVFGAGKADAARVDEILEVMELGEHAERNAATELALQELKRLEIAKALATNPKLLLLDEVLAGLESKAKRRFVDKLRELHERYKLAIVIVEHDIETISTLCSRAVVLNFGQMIADGTPAEVFRNPAVVESYTGAADA</sequence>
<protein>
    <submittedName>
        <fullName evidence="5">ABC transporter ATP-binding protein</fullName>
    </submittedName>
</protein>
<dbReference type="RefSeq" id="WP_069693150.1">
    <property type="nucleotide sequence ID" value="NZ_CP017147.1"/>
</dbReference>
<dbReference type="InterPro" id="IPR003593">
    <property type="entry name" value="AAA+_ATPase"/>
</dbReference>
<dbReference type="OrthoDB" id="9779872at2"/>
<dbReference type="SUPFAM" id="SSF52540">
    <property type="entry name" value="P-loop containing nucleoside triphosphate hydrolases"/>
    <property type="match status" value="1"/>
</dbReference>
<dbReference type="GO" id="GO:0016887">
    <property type="term" value="F:ATP hydrolysis activity"/>
    <property type="evidence" value="ECO:0007669"/>
    <property type="project" value="InterPro"/>
</dbReference>
<dbReference type="InterPro" id="IPR003439">
    <property type="entry name" value="ABC_transporter-like_ATP-bd"/>
</dbReference>
<evidence type="ECO:0000313" key="6">
    <source>
        <dbReference type="Proteomes" id="UP000094969"/>
    </source>
</evidence>
<evidence type="ECO:0000256" key="3">
    <source>
        <dbReference type="ARBA" id="ARBA00022840"/>
    </source>
</evidence>
<evidence type="ECO:0000313" key="5">
    <source>
        <dbReference type="EMBL" id="AOO83956.1"/>
    </source>
</evidence>
<dbReference type="InterPro" id="IPR051120">
    <property type="entry name" value="ABC_AA/LPS_Transport"/>
</dbReference>
<dbReference type="Proteomes" id="UP000094969">
    <property type="component" value="Chromosome"/>
</dbReference>
<dbReference type="InterPro" id="IPR032823">
    <property type="entry name" value="BCA_ABC_TP_C"/>
</dbReference>
<name>A0A1D7U9A4_9HYPH</name>
<keyword evidence="1" id="KW-0813">Transport</keyword>
<evidence type="ECO:0000256" key="2">
    <source>
        <dbReference type="ARBA" id="ARBA00022741"/>
    </source>
</evidence>
<dbReference type="PROSITE" id="PS50893">
    <property type="entry name" value="ABC_TRANSPORTER_2"/>
    <property type="match status" value="1"/>
</dbReference>
<dbReference type="EMBL" id="CP017147">
    <property type="protein sequence ID" value="AOO83956.1"/>
    <property type="molecule type" value="Genomic_DNA"/>
</dbReference>
<keyword evidence="2" id="KW-0547">Nucleotide-binding</keyword>
<dbReference type="InterPro" id="IPR027417">
    <property type="entry name" value="P-loop_NTPase"/>
</dbReference>
<keyword evidence="6" id="KW-1185">Reference proteome</keyword>
<dbReference type="Gene3D" id="3.40.50.300">
    <property type="entry name" value="P-loop containing nucleotide triphosphate hydrolases"/>
    <property type="match status" value="1"/>
</dbReference>
<evidence type="ECO:0000256" key="1">
    <source>
        <dbReference type="ARBA" id="ARBA00022448"/>
    </source>
</evidence>
<dbReference type="PANTHER" id="PTHR45772">
    <property type="entry name" value="CONSERVED COMPONENT OF ABC TRANSPORTER FOR NATURAL AMINO ACIDS-RELATED"/>
    <property type="match status" value="1"/>
</dbReference>
<dbReference type="Pfam" id="PF12399">
    <property type="entry name" value="BCA_ABC_TP_C"/>
    <property type="match status" value="1"/>
</dbReference>
<dbReference type="GO" id="GO:0005524">
    <property type="term" value="F:ATP binding"/>
    <property type="evidence" value="ECO:0007669"/>
    <property type="project" value="UniProtKB-KW"/>
</dbReference>
<reference evidence="5 6" key="1">
    <citation type="journal article" date="2015" name="Antonie Van Leeuwenhoek">
        <title>Bosea vaviloviae sp. nov., a new species of slow-growing rhizobia isolated from nodules of the relict species Vavilovia formosa (Stev.) Fed.</title>
        <authorList>
            <person name="Safronova V.I."/>
            <person name="Kuznetsova I.G."/>
            <person name="Sazanova A.L."/>
            <person name="Kimeklis A.K."/>
            <person name="Belimov A.A."/>
            <person name="Andronov E.E."/>
            <person name="Pinaev A.G."/>
            <person name="Chizhevskaya E.P."/>
            <person name="Pukhaev A.R."/>
            <person name="Popov K.P."/>
            <person name="Willems A."/>
            <person name="Tikhonovich I.A."/>
        </authorList>
    </citation>
    <scope>NUCLEOTIDE SEQUENCE [LARGE SCALE GENOMIC DNA]</scope>
    <source>
        <strain evidence="5 6">Vaf18</strain>
    </source>
</reference>
<proteinExistence type="predicted"/>
<dbReference type="KEGG" id="bvv:BHK69_29045"/>
<dbReference type="AlphaFoldDB" id="A0A1D7U9A4"/>